<comment type="caution">
    <text evidence="4">The sequence shown here is derived from an EMBL/GenBank/DDBJ whole genome shotgun (WGS) entry which is preliminary data.</text>
</comment>
<feature type="region of interest" description="Disordered" evidence="1">
    <location>
        <begin position="551"/>
        <end position="571"/>
    </location>
</feature>
<gene>
    <name evidence="4" type="ORF">HD597_008110</name>
</gene>
<dbReference type="Gene3D" id="1.10.10.2840">
    <property type="entry name" value="PucR C-terminal helix-turn-helix domain"/>
    <property type="match status" value="1"/>
</dbReference>
<evidence type="ECO:0000313" key="5">
    <source>
        <dbReference type="Proteomes" id="UP001139648"/>
    </source>
</evidence>
<organism evidence="4 5">
    <name type="scientific">Nonomuraea thailandensis</name>
    <dbReference type="NCBI Taxonomy" id="1188745"/>
    <lineage>
        <taxon>Bacteria</taxon>
        <taxon>Bacillati</taxon>
        <taxon>Actinomycetota</taxon>
        <taxon>Actinomycetes</taxon>
        <taxon>Streptosporangiales</taxon>
        <taxon>Streptosporangiaceae</taxon>
        <taxon>Nonomuraea</taxon>
    </lineage>
</organism>
<evidence type="ECO:0000259" key="3">
    <source>
        <dbReference type="Pfam" id="PF13556"/>
    </source>
</evidence>
<dbReference type="AlphaFoldDB" id="A0A9X2K652"/>
<dbReference type="InterPro" id="IPR025736">
    <property type="entry name" value="PucR_C-HTH_dom"/>
</dbReference>
<evidence type="ECO:0000256" key="1">
    <source>
        <dbReference type="SAM" id="MobiDB-lite"/>
    </source>
</evidence>
<dbReference type="PANTHER" id="PTHR33744:SF1">
    <property type="entry name" value="DNA-BINDING TRANSCRIPTIONAL ACTIVATOR ADER"/>
    <property type="match status" value="1"/>
</dbReference>
<dbReference type="InterPro" id="IPR042070">
    <property type="entry name" value="PucR_C-HTH_sf"/>
</dbReference>
<dbReference type="Proteomes" id="UP001139648">
    <property type="component" value="Unassembled WGS sequence"/>
</dbReference>
<keyword evidence="5" id="KW-1185">Reference proteome</keyword>
<feature type="region of interest" description="Disordered" evidence="1">
    <location>
        <begin position="410"/>
        <end position="442"/>
    </location>
</feature>
<evidence type="ECO:0000313" key="4">
    <source>
        <dbReference type="EMBL" id="MCP2361090.1"/>
    </source>
</evidence>
<proteinExistence type="predicted"/>
<dbReference type="PANTHER" id="PTHR33744">
    <property type="entry name" value="CARBOHYDRATE DIACID REGULATOR"/>
    <property type="match status" value="1"/>
</dbReference>
<feature type="region of interest" description="Disordered" evidence="1">
    <location>
        <begin position="328"/>
        <end position="351"/>
    </location>
</feature>
<accession>A0A9X2K652</accession>
<dbReference type="Pfam" id="PF07905">
    <property type="entry name" value="PucR"/>
    <property type="match status" value="1"/>
</dbReference>
<evidence type="ECO:0000259" key="2">
    <source>
        <dbReference type="Pfam" id="PF07905"/>
    </source>
</evidence>
<protein>
    <submittedName>
        <fullName evidence="4">Purine catabolism regulator</fullName>
    </submittedName>
</protein>
<feature type="domain" description="PucR C-terminal helix-turn-helix" evidence="3">
    <location>
        <begin position="489"/>
        <end position="547"/>
    </location>
</feature>
<feature type="domain" description="Purine catabolism PurC-like" evidence="2">
    <location>
        <begin position="25"/>
        <end position="122"/>
    </location>
</feature>
<reference evidence="4" key="1">
    <citation type="submission" date="2022-06" db="EMBL/GenBank/DDBJ databases">
        <title>Sequencing the genomes of 1000 actinobacteria strains.</title>
        <authorList>
            <person name="Klenk H.-P."/>
        </authorList>
    </citation>
    <scope>NUCLEOTIDE SEQUENCE</scope>
    <source>
        <strain evidence="4">DSM 46694</strain>
    </source>
</reference>
<dbReference type="EMBL" id="JAMZEB010000002">
    <property type="protein sequence ID" value="MCP2361090.1"/>
    <property type="molecule type" value="Genomic_DNA"/>
</dbReference>
<dbReference type="Pfam" id="PF13556">
    <property type="entry name" value="HTH_30"/>
    <property type="match status" value="1"/>
</dbReference>
<name>A0A9X2K652_9ACTN</name>
<dbReference type="InterPro" id="IPR051448">
    <property type="entry name" value="CdaR-like_regulators"/>
</dbReference>
<sequence length="571" mass="57835">MPPSLQTVVRRMNLRPVAGTMRPGVLDAAVRWVAVSELADPTPYLEGGELLLTTGMRMEGDLTGYVARLVRRGVAGLGFGVGVSHEEVPSALVEAAESAGLPLLEVPRETPFIAVGKAVSELLAAEQYEEISRAFAAQGRLTRAALRPEGMHAVIDRLAREVGGWAALLDESGEVRHATRGAGTDAVTAELTRLRVDRMPSSLALSGPGEHVVVQPLGGGTRPRGFFAVGAPHAFTPVTHTVINAAGSLLTLAMEQGRAQLAAERRVRTAVLELLLAGEGERARAVLGALGGRLPEAPLVALAVGAEALEALEARAFAAQLSASSGSAGSGSAGSGSAGSGGAGSGSAAGAGPTGARDVVALVAGSVAESVAEEVALGAEAPVGVSQPCDGAAAGLRNALDQAARALEAARSRGGAGRGGAGRDEGGAGRGGRDGVRAEEAGPRGAGRVVRFAELAGQGLLGLLEPAAAQAFSAAVLAPLTAYGSRADLVESLRAYLESNGHWDAAAQRLGVHRHTLRYRMRRVADLLGRDLDDPGTRAELWLALEAARAGAVPASPRGGAIPASPRGSSR</sequence>
<feature type="compositionally biased region" description="Basic and acidic residues" evidence="1">
    <location>
        <begin position="421"/>
        <end position="442"/>
    </location>
</feature>
<dbReference type="InterPro" id="IPR012914">
    <property type="entry name" value="PucR_dom"/>
</dbReference>
<dbReference type="RefSeq" id="WP_253749583.1">
    <property type="nucleotide sequence ID" value="NZ_BAABKA010000108.1"/>
</dbReference>